<dbReference type="PANTHER" id="PTHR39074">
    <property type="entry name" value="AGAP007547-PA"/>
    <property type="match status" value="1"/>
</dbReference>
<dbReference type="AlphaFoldDB" id="A0A8K0A1S3"/>
<proteinExistence type="predicted"/>
<keyword evidence="1" id="KW-0472">Membrane</keyword>
<evidence type="ECO:0000256" key="1">
    <source>
        <dbReference type="SAM" id="Phobius"/>
    </source>
</evidence>
<dbReference type="EMBL" id="OV696690">
    <property type="protein sequence ID" value="CAH1265954.1"/>
    <property type="molecule type" value="Genomic_DNA"/>
</dbReference>
<reference evidence="2" key="1">
    <citation type="submission" date="2022-01" db="EMBL/GenBank/DDBJ databases">
        <authorList>
            <person name="Braso-Vives M."/>
        </authorList>
    </citation>
    <scope>NUCLEOTIDE SEQUENCE</scope>
</reference>
<keyword evidence="1" id="KW-1133">Transmembrane helix</keyword>
<protein>
    <submittedName>
        <fullName evidence="2">Hypp3268 protein</fullName>
    </submittedName>
</protein>
<name>A0A8K0A1S3_BRALA</name>
<dbReference type="Proteomes" id="UP000838412">
    <property type="component" value="Chromosome 5"/>
</dbReference>
<feature type="transmembrane region" description="Helical" evidence="1">
    <location>
        <begin position="25"/>
        <end position="47"/>
    </location>
</feature>
<keyword evidence="1" id="KW-0812">Transmembrane</keyword>
<feature type="transmembrane region" description="Helical" evidence="1">
    <location>
        <begin position="190"/>
        <end position="214"/>
    </location>
</feature>
<evidence type="ECO:0000313" key="3">
    <source>
        <dbReference type="Proteomes" id="UP000838412"/>
    </source>
</evidence>
<dbReference type="OrthoDB" id="10015560at2759"/>
<feature type="transmembrane region" description="Helical" evidence="1">
    <location>
        <begin position="226"/>
        <end position="244"/>
    </location>
</feature>
<feature type="transmembrane region" description="Helical" evidence="1">
    <location>
        <begin position="128"/>
        <end position="149"/>
    </location>
</feature>
<evidence type="ECO:0000313" key="2">
    <source>
        <dbReference type="EMBL" id="CAH1265954.1"/>
    </source>
</evidence>
<dbReference type="PANTHER" id="PTHR39074:SF1">
    <property type="entry name" value="AGAP007547-PA"/>
    <property type="match status" value="1"/>
</dbReference>
<keyword evidence="3" id="KW-1185">Reference proteome</keyword>
<gene>
    <name evidence="2" type="primary">Hypp3268</name>
    <name evidence="2" type="ORF">BLAG_LOCUS19734</name>
</gene>
<accession>A0A8K0A1S3</accession>
<sequence length="282" mass="32400">MRGDLLEGASPQPVRWRSWIKSPKVLGFASSALFLVLVNYLHFGVILKTWSPQKPPVDRDSCTCSCWDTIFKGTYQMGVSGYKHMYFNITPQALKMWILTVFTILMVHECICSIIRIVLTSKLRLSMLLLLFAVIHSHYYSWWVLWGYYNDDFYAQWPHQMFFTLTELVSTVLVVWQLDEATPLSRRMTLVIADIALLHILAGGIDQFVLNVIFQRGERHQVLRDLAFMSSDIIYLIVACAELARLSCGNGMTLSLLWESLKQDLLYSALLISALLVFLSFL</sequence>
<feature type="transmembrane region" description="Helical" evidence="1">
    <location>
        <begin position="265"/>
        <end position="281"/>
    </location>
</feature>
<feature type="transmembrane region" description="Helical" evidence="1">
    <location>
        <begin position="96"/>
        <end position="119"/>
    </location>
</feature>
<organism evidence="2 3">
    <name type="scientific">Branchiostoma lanceolatum</name>
    <name type="common">Common lancelet</name>
    <name type="synonym">Amphioxus lanceolatum</name>
    <dbReference type="NCBI Taxonomy" id="7740"/>
    <lineage>
        <taxon>Eukaryota</taxon>
        <taxon>Metazoa</taxon>
        <taxon>Chordata</taxon>
        <taxon>Cephalochordata</taxon>
        <taxon>Leptocardii</taxon>
        <taxon>Amphioxiformes</taxon>
        <taxon>Branchiostomatidae</taxon>
        <taxon>Branchiostoma</taxon>
    </lineage>
</organism>